<accession>A0A6J4IDT0</accession>
<dbReference type="SUPFAM" id="SSF53383">
    <property type="entry name" value="PLP-dependent transferases"/>
    <property type="match status" value="1"/>
</dbReference>
<evidence type="ECO:0000256" key="1">
    <source>
        <dbReference type="ARBA" id="ARBA00001933"/>
    </source>
</evidence>
<proteinExistence type="inferred from homology"/>
<dbReference type="InterPro" id="IPR001597">
    <property type="entry name" value="ArAA_b-elim_lyase/Thr_aldolase"/>
</dbReference>
<dbReference type="NCBIfam" id="NF041359">
    <property type="entry name" value="GntG_guanitoxin"/>
    <property type="match status" value="1"/>
</dbReference>
<dbReference type="GO" id="GO:0006567">
    <property type="term" value="P:L-threonine catabolic process"/>
    <property type="evidence" value="ECO:0007669"/>
    <property type="project" value="TreeGrafter"/>
</dbReference>
<dbReference type="PIRSF" id="PIRSF017617">
    <property type="entry name" value="Thr_aldolase"/>
    <property type="match status" value="1"/>
</dbReference>
<evidence type="ECO:0000256" key="2">
    <source>
        <dbReference type="ARBA" id="ARBA00006966"/>
    </source>
</evidence>
<keyword evidence="4 7" id="KW-0456">Lyase</keyword>
<dbReference type="InterPro" id="IPR015424">
    <property type="entry name" value="PyrdxlP-dep_Trfase"/>
</dbReference>
<dbReference type="InterPro" id="IPR015421">
    <property type="entry name" value="PyrdxlP-dep_Trfase_major"/>
</dbReference>
<evidence type="ECO:0000256" key="5">
    <source>
        <dbReference type="PIRSR" id="PIRSR017617-1"/>
    </source>
</evidence>
<reference evidence="7" key="1">
    <citation type="submission" date="2020-02" db="EMBL/GenBank/DDBJ databases">
        <authorList>
            <person name="Meier V. D."/>
        </authorList>
    </citation>
    <scope>NUCLEOTIDE SEQUENCE</scope>
    <source>
        <strain evidence="7">AVDCRST_MAG77</strain>
    </source>
</reference>
<dbReference type="EC" id="4.1.2.48" evidence="7"/>
<keyword evidence="3" id="KW-0663">Pyridoxal phosphate</keyword>
<dbReference type="CDD" id="cd06502">
    <property type="entry name" value="TA_like"/>
    <property type="match status" value="1"/>
</dbReference>
<comment type="similarity">
    <text evidence="2">Belongs to the threonine aldolase family.</text>
</comment>
<organism evidence="7">
    <name type="scientific">uncultured Chloroflexota bacterium</name>
    <dbReference type="NCBI Taxonomy" id="166587"/>
    <lineage>
        <taxon>Bacteria</taxon>
        <taxon>Bacillati</taxon>
        <taxon>Chloroflexota</taxon>
        <taxon>environmental samples</taxon>
    </lineage>
</organism>
<evidence type="ECO:0000256" key="4">
    <source>
        <dbReference type="ARBA" id="ARBA00023239"/>
    </source>
</evidence>
<dbReference type="InterPro" id="IPR023603">
    <property type="entry name" value="Low_specificity_L-TA-like"/>
</dbReference>
<dbReference type="PANTHER" id="PTHR48097">
    <property type="entry name" value="L-THREONINE ALDOLASE-RELATED"/>
    <property type="match status" value="1"/>
</dbReference>
<name>A0A6J4IDT0_9CHLR</name>
<dbReference type="GO" id="GO:0008732">
    <property type="term" value="F:L-allo-threonine aldolase activity"/>
    <property type="evidence" value="ECO:0007669"/>
    <property type="project" value="TreeGrafter"/>
</dbReference>
<protein>
    <submittedName>
        <fullName evidence="7">Low-specificity L-threonine aldolase</fullName>
        <ecNumber evidence="7">4.1.2.48</ecNumber>
    </submittedName>
</protein>
<dbReference type="InterPro" id="IPR015422">
    <property type="entry name" value="PyrdxlP-dep_Trfase_small"/>
</dbReference>
<dbReference type="AlphaFoldDB" id="A0A6J4IDT0"/>
<feature type="modified residue" description="N6-(pyridoxal phosphate)lysine" evidence="5">
    <location>
        <position position="204"/>
    </location>
</feature>
<evidence type="ECO:0000259" key="6">
    <source>
        <dbReference type="Pfam" id="PF01212"/>
    </source>
</evidence>
<comment type="cofactor">
    <cofactor evidence="1">
        <name>pyridoxal 5'-phosphate</name>
        <dbReference type="ChEBI" id="CHEBI:597326"/>
    </cofactor>
</comment>
<feature type="domain" description="Aromatic amino acid beta-eliminating lyase/threonine aldolase" evidence="6">
    <location>
        <begin position="7"/>
        <end position="293"/>
    </location>
</feature>
<dbReference type="Pfam" id="PF01212">
    <property type="entry name" value="Beta_elim_lyase"/>
    <property type="match status" value="1"/>
</dbReference>
<dbReference type="FunFam" id="3.40.640.10:FF:000030">
    <property type="entry name" value="Low-specificity L-threonine aldolase"/>
    <property type="match status" value="1"/>
</dbReference>
<dbReference type="Gene3D" id="3.90.1150.10">
    <property type="entry name" value="Aspartate Aminotransferase, domain 1"/>
    <property type="match status" value="1"/>
</dbReference>
<evidence type="ECO:0000313" key="7">
    <source>
        <dbReference type="EMBL" id="CAA9249742.1"/>
    </source>
</evidence>
<dbReference type="Gene3D" id="3.40.640.10">
    <property type="entry name" value="Type I PLP-dependent aspartate aminotransferase-like (Major domain)"/>
    <property type="match status" value="1"/>
</dbReference>
<dbReference type="GO" id="GO:0005829">
    <property type="term" value="C:cytosol"/>
    <property type="evidence" value="ECO:0007669"/>
    <property type="project" value="TreeGrafter"/>
</dbReference>
<dbReference type="FunFam" id="3.90.1150.10:FF:000041">
    <property type="entry name" value="Low-specificity L-threonine aldolase"/>
    <property type="match status" value="1"/>
</dbReference>
<gene>
    <name evidence="7" type="ORF">AVDCRST_MAG77-2115</name>
</gene>
<dbReference type="EMBL" id="CADCTC010000122">
    <property type="protein sequence ID" value="CAA9249742.1"/>
    <property type="molecule type" value="Genomic_DNA"/>
</dbReference>
<dbReference type="PANTHER" id="PTHR48097:SF9">
    <property type="entry name" value="L-THREONINE ALDOLASE"/>
    <property type="match status" value="1"/>
</dbReference>
<evidence type="ECO:0000256" key="3">
    <source>
        <dbReference type="ARBA" id="ARBA00022898"/>
    </source>
</evidence>
<dbReference type="GO" id="GO:0006545">
    <property type="term" value="P:glycine biosynthetic process"/>
    <property type="evidence" value="ECO:0007669"/>
    <property type="project" value="TreeGrafter"/>
</dbReference>
<sequence length="350" mass="37331">MPDRTIDLRSDTVTHPTPAMREAMYGAELGDDVYGEDPTVNRLEELSAERLGKEAAVMLLSGTMGNLVGILAQTRHGDEAIVGAHSHIFLNEAGGPAALGGVQLHTVPTQRGVMTPDAVEGALRDPRNLHHPRSTLVCIENTHNRDGGAAVPVQAMDTVADVAHRNGLRVHVDGARLFNAAVALDVPIARLVRGADTVQFCLSKGLGCPAGSLLVGDAAVIQEARRWRKMIGGGLRQSGIIAAAGVVALEQMVDRLAEDHRNAKRLAQGLNSIPGLVVDVDAVDTNIIMLDVDDQRVDPKSFVARLREQGVKIGSPYGPRIRLVTHYQVTSDDVDFTLRAAEHALDLVAA</sequence>